<keyword evidence="12" id="KW-1185">Reference proteome</keyword>
<evidence type="ECO:0000313" key="12">
    <source>
        <dbReference type="Proteomes" id="UP000189580"/>
    </source>
</evidence>
<keyword evidence="6 10" id="KW-0235">DNA replication</keyword>
<comment type="similarity">
    <text evidence="1 10">Belongs to the eukaryotic-type primase small subunit family.</text>
</comment>
<dbReference type="PANTHER" id="PTHR10536">
    <property type="entry name" value="DNA PRIMASE SMALL SUBUNIT"/>
    <property type="match status" value="1"/>
</dbReference>
<dbReference type="OrthoDB" id="19606at2759"/>
<dbReference type="CDD" id="cd04860">
    <property type="entry name" value="AE_Prim_S"/>
    <property type="match status" value="1"/>
</dbReference>
<evidence type="ECO:0000256" key="7">
    <source>
        <dbReference type="ARBA" id="ARBA00022723"/>
    </source>
</evidence>
<dbReference type="RefSeq" id="XP_018735041.1">
    <property type="nucleotide sequence ID" value="XM_018882788.1"/>
</dbReference>
<dbReference type="GO" id="GO:0003899">
    <property type="term" value="F:DNA-directed RNA polymerase activity"/>
    <property type="evidence" value="ECO:0007669"/>
    <property type="project" value="InterPro"/>
</dbReference>
<dbReference type="GO" id="GO:0005658">
    <property type="term" value="C:alpha DNA polymerase:primase complex"/>
    <property type="evidence" value="ECO:0007669"/>
    <property type="project" value="EnsemblFungi"/>
</dbReference>
<keyword evidence="2 10" id="KW-0240">DNA-directed RNA polymerase</keyword>
<evidence type="ECO:0000256" key="4">
    <source>
        <dbReference type="ARBA" id="ARBA00022679"/>
    </source>
</evidence>
<dbReference type="EMBL" id="CP014501">
    <property type="protein sequence ID" value="ANB12564.1"/>
    <property type="molecule type" value="Genomic_DNA"/>
</dbReference>
<accession>A0A167D753</accession>
<dbReference type="GO" id="GO:0006269">
    <property type="term" value="P:DNA replication, synthesis of primer"/>
    <property type="evidence" value="ECO:0007669"/>
    <property type="project" value="UniProtKB-KW"/>
</dbReference>
<evidence type="ECO:0000256" key="5">
    <source>
        <dbReference type="ARBA" id="ARBA00022695"/>
    </source>
</evidence>
<name>A0A167D753_9ASCO</name>
<evidence type="ECO:0000256" key="10">
    <source>
        <dbReference type="RuleBase" id="RU003514"/>
    </source>
</evidence>
<dbReference type="GO" id="GO:0005737">
    <property type="term" value="C:cytoplasm"/>
    <property type="evidence" value="ECO:0007669"/>
    <property type="project" value="EnsemblFungi"/>
</dbReference>
<organism evidence="11 12">
    <name type="scientific">Sugiyamaella lignohabitans</name>
    <dbReference type="NCBI Taxonomy" id="796027"/>
    <lineage>
        <taxon>Eukaryota</taxon>
        <taxon>Fungi</taxon>
        <taxon>Dikarya</taxon>
        <taxon>Ascomycota</taxon>
        <taxon>Saccharomycotina</taxon>
        <taxon>Dipodascomycetes</taxon>
        <taxon>Dipodascales</taxon>
        <taxon>Trichomonascaceae</taxon>
        <taxon>Sugiyamaella</taxon>
    </lineage>
</organism>
<dbReference type="FunFam" id="3.90.920.10:FF:000003">
    <property type="entry name" value="DNA primase"/>
    <property type="match status" value="1"/>
</dbReference>
<dbReference type="GO" id="GO:0046872">
    <property type="term" value="F:metal ion binding"/>
    <property type="evidence" value="ECO:0007669"/>
    <property type="project" value="UniProtKB-KW"/>
</dbReference>
<keyword evidence="5" id="KW-0548">Nucleotidyltransferase</keyword>
<gene>
    <name evidence="11" type="primary">PRI1</name>
    <name evidence="11" type="ORF">AWJ20_821</name>
</gene>
<keyword evidence="8" id="KW-0862">Zinc</keyword>
<evidence type="ECO:0000256" key="9">
    <source>
        <dbReference type="ARBA" id="ARBA00023163"/>
    </source>
</evidence>
<keyword evidence="9" id="KW-0804">Transcription</keyword>
<keyword evidence="7" id="KW-0479">Metal-binding</keyword>
<dbReference type="Pfam" id="PF01896">
    <property type="entry name" value="DNA_primase_S"/>
    <property type="match status" value="1"/>
</dbReference>
<dbReference type="InterPro" id="IPR002755">
    <property type="entry name" value="DNA_primase_S"/>
</dbReference>
<dbReference type="GeneID" id="30037896"/>
<dbReference type="EC" id="2.7.7.-" evidence="10"/>
<protein>
    <recommendedName>
        <fullName evidence="10">DNA primase</fullName>
        <ecNumber evidence="10">2.7.7.-</ecNumber>
    </recommendedName>
</protein>
<dbReference type="SUPFAM" id="SSF56747">
    <property type="entry name" value="Prim-pol domain"/>
    <property type="match status" value="1"/>
</dbReference>
<dbReference type="NCBIfam" id="TIGR00335">
    <property type="entry name" value="primase_sml"/>
    <property type="match status" value="1"/>
</dbReference>
<dbReference type="GO" id="GO:0006270">
    <property type="term" value="P:DNA replication initiation"/>
    <property type="evidence" value="ECO:0007669"/>
    <property type="project" value="EnsemblFungi"/>
</dbReference>
<dbReference type="KEGG" id="slb:AWJ20_821"/>
<evidence type="ECO:0000313" key="11">
    <source>
        <dbReference type="EMBL" id="ANB12564.1"/>
    </source>
</evidence>
<proteinExistence type="inferred from homology"/>
<dbReference type="Proteomes" id="UP000189580">
    <property type="component" value="Chromosome a"/>
</dbReference>
<dbReference type="Gene3D" id="3.90.920.10">
    <property type="entry name" value="DNA primase, PRIM domain"/>
    <property type="match status" value="1"/>
</dbReference>
<evidence type="ECO:0000256" key="3">
    <source>
        <dbReference type="ARBA" id="ARBA00022515"/>
    </source>
</evidence>
<keyword evidence="3 10" id="KW-0639">Primosome</keyword>
<keyword evidence="4 10" id="KW-0808">Transferase</keyword>
<reference evidence="11 12" key="1">
    <citation type="submission" date="2016-02" db="EMBL/GenBank/DDBJ databases">
        <title>Complete genome sequence and transcriptome regulation of the pentose utilising yeast Sugiyamaella lignohabitans.</title>
        <authorList>
            <person name="Bellasio M."/>
            <person name="Peymann A."/>
            <person name="Valli M."/>
            <person name="Sipitzky M."/>
            <person name="Graf A."/>
            <person name="Sauer M."/>
            <person name="Marx H."/>
            <person name="Mattanovich D."/>
        </authorList>
    </citation>
    <scope>NUCLEOTIDE SEQUENCE [LARGE SCALE GENOMIC DNA]</scope>
    <source>
        <strain evidence="11 12">CBS 10342</strain>
    </source>
</reference>
<dbReference type="AlphaFoldDB" id="A0A167D753"/>
<evidence type="ECO:0000256" key="2">
    <source>
        <dbReference type="ARBA" id="ARBA00022478"/>
    </source>
</evidence>
<evidence type="ECO:0000256" key="8">
    <source>
        <dbReference type="ARBA" id="ARBA00022833"/>
    </source>
</evidence>
<dbReference type="InterPro" id="IPR014052">
    <property type="entry name" value="DNA_primase_ssu_euk/arc"/>
</dbReference>
<evidence type="ECO:0000256" key="1">
    <source>
        <dbReference type="ARBA" id="ARBA00009762"/>
    </source>
</evidence>
<dbReference type="GO" id="GO:0000785">
    <property type="term" value="C:chromatin"/>
    <property type="evidence" value="ECO:0007669"/>
    <property type="project" value="EnsemblFungi"/>
</dbReference>
<evidence type="ECO:0000256" key="6">
    <source>
        <dbReference type="ARBA" id="ARBA00022705"/>
    </source>
</evidence>
<sequence>MPSVDFTFANHKVDPEVLTQYYQRLFPARYLFQWLNHSPVPSSDFTNREFAFTLFKDEKYIRYLSYPNADAFKKDLLKMTPSRFEIGPEYNSNPRDRRLVNKNNFKTLSKELVFDIDLTDYDGIRTCCSDKNICELCWNFITFSIHVLDETLREDFGFEHILWVYSGRRGAHAWVCDKRARELDDKARKAMIGYLNIAKGTRGKVIDAKRPFHPYVSRMFDVATKDFTQHILLDQDPWRTPEDAEKLLKRIPDLNLKDALKKKWGFSDISSSTKWKDIDEVAKSGNIKTLNANSLLEAKKDIILEYMYPRLDVNVSVHMNHLLKSPFCVHPGTGRVCVPITDPDTFDASSVPTLNELLEELSTSTSTDSNAHAYESTSLKPYIDFFGKFVNNLMKAEQQHAKRGRENDLSF</sequence>